<feature type="compositionally biased region" description="Low complexity" evidence="9">
    <location>
        <begin position="231"/>
        <end position="241"/>
    </location>
</feature>
<evidence type="ECO:0000256" key="8">
    <source>
        <dbReference type="ARBA" id="ARBA00046534"/>
    </source>
</evidence>
<dbReference type="PIRSF" id="PIRSF031043">
    <property type="entry name" value="UCP031043"/>
    <property type="match status" value="1"/>
</dbReference>
<comment type="caution">
    <text evidence="11">The sequence shown here is derived from an EMBL/GenBank/DDBJ whole genome shotgun (WGS) entry which is preliminary data.</text>
</comment>
<dbReference type="GO" id="GO:0051258">
    <property type="term" value="P:protein polymerization"/>
    <property type="evidence" value="ECO:0007669"/>
    <property type="project" value="UniProtKB-ARBA"/>
</dbReference>
<keyword evidence="2" id="KW-0217">Developmental protein</keyword>
<dbReference type="EMBL" id="CM029039">
    <property type="protein sequence ID" value="KAG2642024.1"/>
    <property type="molecule type" value="Genomic_DNA"/>
</dbReference>
<evidence type="ECO:0000256" key="2">
    <source>
        <dbReference type="ARBA" id="ARBA00022473"/>
    </source>
</evidence>
<evidence type="ECO:0000256" key="6">
    <source>
        <dbReference type="ARBA" id="ARBA00023306"/>
    </source>
</evidence>
<feature type="compositionally biased region" description="Polar residues" evidence="9">
    <location>
        <begin position="304"/>
        <end position="316"/>
    </location>
</feature>
<comment type="similarity">
    <text evidence="7">Belongs to the SOSEKI family.</text>
</comment>
<feature type="region of interest" description="Disordered" evidence="9">
    <location>
        <begin position="333"/>
        <end position="355"/>
    </location>
</feature>
<dbReference type="PANTHER" id="PTHR31083:SF32">
    <property type="entry name" value="OS09G0571000 PROTEIN"/>
    <property type="match status" value="1"/>
</dbReference>
<comment type="subunit">
    <text evidence="8">Homodimer. Forms long polymer filaments with other SOKs proteins polymers (e.g. SOK1, SOK2, SOK3 and SOK4) crucial for polar localization and biological activity. Binds to ANGUSTIFOLIA (AN).</text>
</comment>
<proteinExistence type="inferred from homology"/>
<keyword evidence="12" id="KW-1185">Reference proteome</keyword>
<reference evidence="11" key="1">
    <citation type="submission" date="2020-05" db="EMBL/GenBank/DDBJ databases">
        <title>WGS assembly of Panicum virgatum.</title>
        <authorList>
            <person name="Lovell J.T."/>
            <person name="Jenkins J."/>
            <person name="Shu S."/>
            <person name="Juenger T.E."/>
            <person name="Schmutz J."/>
        </authorList>
    </citation>
    <scope>NUCLEOTIDE SEQUENCE</scope>
    <source>
        <strain evidence="11">AP13</strain>
    </source>
</reference>
<evidence type="ECO:0000256" key="7">
    <source>
        <dbReference type="ARBA" id="ARBA00024211"/>
    </source>
</evidence>
<dbReference type="Proteomes" id="UP000823388">
    <property type="component" value="Chromosome 2K"/>
</dbReference>
<evidence type="ECO:0000256" key="4">
    <source>
        <dbReference type="ARBA" id="ARBA00022618"/>
    </source>
</evidence>
<dbReference type="EMBL" id="CM029039">
    <property type="protein sequence ID" value="KAG2642023.1"/>
    <property type="molecule type" value="Genomic_DNA"/>
</dbReference>
<keyword evidence="4" id="KW-0132">Cell division</keyword>
<name>A0A8T0WBI2_PANVG</name>
<keyword evidence="5" id="KW-0472">Membrane</keyword>
<dbReference type="GO" id="GO:2000067">
    <property type="term" value="P:regulation of root morphogenesis"/>
    <property type="evidence" value="ECO:0007669"/>
    <property type="project" value="UniProtKB-ARBA"/>
</dbReference>
<dbReference type="AlphaFoldDB" id="A0A8T0WBI2"/>
<evidence type="ECO:0000256" key="1">
    <source>
        <dbReference type="ARBA" id="ARBA00004413"/>
    </source>
</evidence>
<dbReference type="OrthoDB" id="661256at2759"/>
<dbReference type="InterPro" id="IPR048351">
    <property type="entry name" value="SOK_DIX"/>
</dbReference>
<sequence>MSSPEEGARALRRSHGSPGQSGVPVTVLYYLCRSGRHLEHPHLMELRLASPNQALYLRDVIRRLDALRGKGMAAMYSWSCKRRYKTGFVWHDVLEDDVLLTAQGSEYVLKGSLLLPHHSSPPAAAPPSADHDRTDVGTSITRQVHCVKPTPDEETPTHSREGWTTNSLLPAPPTIKDDVEVEAPGTQRELSSISPSSSCTTGDRDEEAASARSSSSGSPSSHNKPRGSAGGTPSPSGSTSSPTPPSLMLYNKQEASAITAQGEVTQTQGTSTGRDLHKKDSCSTGSTPTNATVTTEDKYPGRTKSFSSSTSRNGTLESLIRAEALDRRGATAKRILEKDDDDDDDDDDTEAMQSLGMKLNPANLLMRLVACGSTMSVRQHLPACDLIRTTHKPQYLSQHVEELPSSPVLSPLGALIMRPVTAAGAKVVSDSGDCGHCSGSMLQTAGKGCESGKVMSTNIKPTSSYDQYCVSEKEASVRNLDNLELRSQIISETIKMAPCQQPKNGTLVTITTDVRHNNGEQECSNEASSKTLTRSTSKRMTISPRSSRVVSFHDEKEKGVKIEERLASGSRVTIQCAPLLKETYASAKAM</sequence>
<evidence type="ECO:0000259" key="10">
    <source>
        <dbReference type="Pfam" id="PF06136"/>
    </source>
</evidence>
<organism evidence="11 12">
    <name type="scientific">Panicum virgatum</name>
    <name type="common">Blackwell switchgrass</name>
    <dbReference type="NCBI Taxonomy" id="38727"/>
    <lineage>
        <taxon>Eukaryota</taxon>
        <taxon>Viridiplantae</taxon>
        <taxon>Streptophyta</taxon>
        <taxon>Embryophyta</taxon>
        <taxon>Tracheophyta</taxon>
        <taxon>Spermatophyta</taxon>
        <taxon>Magnoliopsida</taxon>
        <taxon>Liliopsida</taxon>
        <taxon>Poales</taxon>
        <taxon>Poaceae</taxon>
        <taxon>PACMAD clade</taxon>
        <taxon>Panicoideae</taxon>
        <taxon>Panicodae</taxon>
        <taxon>Paniceae</taxon>
        <taxon>Panicinae</taxon>
        <taxon>Panicum</taxon>
        <taxon>Panicum sect. Hiantes</taxon>
    </lineage>
</organism>
<keyword evidence="3" id="KW-1003">Cell membrane</keyword>
<dbReference type="InterPro" id="IPR021182">
    <property type="entry name" value="SOK_magnoliopsida"/>
</dbReference>
<dbReference type="Pfam" id="PF06136">
    <property type="entry name" value="SOK"/>
    <property type="match status" value="1"/>
</dbReference>
<feature type="domain" description="SOSEKI DIX-like" evidence="10">
    <location>
        <begin position="25"/>
        <end position="114"/>
    </location>
</feature>
<feature type="compositionally biased region" description="Low complexity" evidence="9">
    <location>
        <begin position="210"/>
        <end position="221"/>
    </location>
</feature>
<evidence type="ECO:0000256" key="5">
    <source>
        <dbReference type="ARBA" id="ARBA00023136"/>
    </source>
</evidence>
<dbReference type="PANTHER" id="PTHR31083">
    <property type="entry name" value="UPSTREAM OF FLC PROTEIN (DUF966)"/>
    <property type="match status" value="1"/>
</dbReference>
<keyword evidence="6" id="KW-0131">Cell cycle</keyword>
<gene>
    <name evidence="11" type="ORF">PVAP13_2KG265600</name>
</gene>
<feature type="region of interest" description="Disordered" evidence="9">
    <location>
        <begin position="263"/>
        <end position="318"/>
    </location>
</feature>
<dbReference type="InterPro" id="IPR010369">
    <property type="entry name" value="SOK"/>
</dbReference>
<feature type="compositionally biased region" description="Polar residues" evidence="9">
    <location>
        <begin position="282"/>
        <end position="294"/>
    </location>
</feature>
<protein>
    <recommendedName>
        <fullName evidence="10">SOSEKI DIX-like domain-containing protein</fullName>
    </recommendedName>
</protein>
<accession>A0A8T0WBI2</accession>
<dbReference type="GO" id="GO:0005886">
    <property type="term" value="C:plasma membrane"/>
    <property type="evidence" value="ECO:0007669"/>
    <property type="project" value="UniProtKB-SubCell"/>
</dbReference>
<evidence type="ECO:0000313" key="12">
    <source>
        <dbReference type="Proteomes" id="UP000823388"/>
    </source>
</evidence>
<evidence type="ECO:0000256" key="9">
    <source>
        <dbReference type="SAM" id="MobiDB-lite"/>
    </source>
</evidence>
<dbReference type="GO" id="GO:0051302">
    <property type="term" value="P:regulation of cell division"/>
    <property type="evidence" value="ECO:0007669"/>
    <property type="project" value="UniProtKB-ARBA"/>
</dbReference>
<dbReference type="GO" id="GO:0051301">
    <property type="term" value="P:cell division"/>
    <property type="evidence" value="ECO:0007669"/>
    <property type="project" value="UniProtKB-KW"/>
</dbReference>
<feature type="compositionally biased region" description="Polar residues" evidence="9">
    <location>
        <begin position="263"/>
        <end position="273"/>
    </location>
</feature>
<evidence type="ECO:0000256" key="3">
    <source>
        <dbReference type="ARBA" id="ARBA00022475"/>
    </source>
</evidence>
<evidence type="ECO:0000313" key="11">
    <source>
        <dbReference type="EMBL" id="KAG2642023.1"/>
    </source>
</evidence>
<dbReference type="GO" id="GO:0090708">
    <property type="term" value="P:specification of plant organ axis polarity"/>
    <property type="evidence" value="ECO:0007669"/>
    <property type="project" value="UniProtKB-ARBA"/>
</dbReference>
<comment type="subcellular location">
    <subcellularLocation>
        <location evidence="1">Cell membrane</location>
        <topology evidence="1">Peripheral membrane protein</topology>
        <orientation evidence="1">Cytoplasmic side</orientation>
    </subcellularLocation>
</comment>
<feature type="region of interest" description="Disordered" evidence="9">
    <location>
        <begin position="141"/>
        <end position="248"/>
    </location>
</feature>
<feature type="compositionally biased region" description="Acidic residues" evidence="9">
    <location>
        <begin position="338"/>
        <end position="350"/>
    </location>
</feature>